<dbReference type="Gene3D" id="3.40.630.30">
    <property type="match status" value="1"/>
</dbReference>
<keyword evidence="3" id="KW-1185">Reference proteome</keyword>
<dbReference type="AlphaFoldDB" id="A0A0W0TQ46"/>
<sequence>MIKTSIQPFSALTPEDIYDILALRNQVFIVEQQSIYLDVDYQDQSALHLKMRDNKTLAAYARLLNYDKKTMSFGRVIVAPAYRGQGLARHMMTLILNYLRDHYPDHDIAITAQYYLKAFYEQYGFAAKETPFDLDGIPHVLMVKSRDPH</sequence>
<dbReference type="CDD" id="cd04301">
    <property type="entry name" value="NAT_SF"/>
    <property type="match status" value="1"/>
</dbReference>
<dbReference type="InterPro" id="IPR016181">
    <property type="entry name" value="Acyl_CoA_acyltransferase"/>
</dbReference>
<comment type="caution">
    <text evidence="2">The sequence shown here is derived from an EMBL/GenBank/DDBJ whole genome shotgun (WGS) entry which is preliminary data.</text>
</comment>
<dbReference type="Pfam" id="PF13673">
    <property type="entry name" value="Acetyltransf_10"/>
    <property type="match status" value="1"/>
</dbReference>
<dbReference type="OrthoDB" id="9796171at2"/>
<reference evidence="2 3" key="1">
    <citation type="submission" date="2015-11" db="EMBL/GenBank/DDBJ databases">
        <title>Genomic analysis of 38 Legionella species identifies large and diverse effector repertoires.</title>
        <authorList>
            <person name="Burstein D."/>
            <person name="Amaro F."/>
            <person name="Zusman T."/>
            <person name="Lifshitz Z."/>
            <person name="Cohen O."/>
            <person name="Gilbert J.A."/>
            <person name="Pupko T."/>
            <person name="Shuman H.A."/>
            <person name="Segal G."/>
        </authorList>
    </citation>
    <scope>NUCLEOTIDE SEQUENCE [LARGE SCALE GENOMIC DNA]</scope>
    <source>
        <strain evidence="2 3">SE-32A-C8</strain>
    </source>
</reference>
<proteinExistence type="predicted"/>
<dbReference type="STRING" id="448.Lery_1582"/>
<gene>
    <name evidence="2" type="ORF">Lery_1582</name>
</gene>
<keyword evidence="2" id="KW-0808">Transferase</keyword>
<dbReference type="Proteomes" id="UP000054773">
    <property type="component" value="Unassembled WGS sequence"/>
</dbReference>
<dbReference type="PROSITE" id="PS51186">
    <property type="entry name" value="GNAT"/>
    <property type="match status" value="1"/>
</dbReference>
<protein>
    <submittedName>
        <fullName evidence="2">GNAT family acetyltransferase</fullName>
    </submittedName>
</protein>
<organism evidence="2 3">
    <name type="scientific">Legionella erythra</name>
    <dbReference type="NCBI Taxonomy" id="448"/>
    <lineage>
        <taxon>Bacteria</taxon>
        <taxon>Pseudomonadati</taxon>
        <taxon>Pseudomonadota</taxon>
        <taxon>Gammaproteobacteria</taxon>
        <taxon>Legionellales</taxon>
        <taxon>Legionellaceae</taxon>
        <taxon>Legionella</taxon>
    </lineage>
</organism>
<accession>A0A0W0TQ46</accession>
<dbReference type="RefSeq" id="WP_058526713.1">
    <property type="nucleotide sequence ID" value="NZ_CAAAHY010000016.1"/>
</dbReference>
<evidence type="ECO:0000313" key="3">
    <source>
        <dbReference type="Proteomes" id="UP000054773"/>
    </source>
</evidence>
<dbReference type="GO" id="GO:0016747">
    <property type="term" value="F:acyltransferase activity, transferring groups other than amino-acyl groups"/>
    <property type="evidence" value="ECO:0007669"/>
    <property type="project" value="InterPro"/>
</dbReference>
<dbReference type="PATRIC" id="fig|448.7.peg.1650"/>
<dbReference type="SUPFAM" id="SSF55729">
    <property type="entry name" value="Acyl-CoA N-acyltransferases (Nat)"/>
    <property type="match status" value="1"/>
</dbReference>
<feature type="domain" description="N-acetyltransferase" evidence="1">
    <location>
        <begin position="7"/>
        <end position="147"/>
    </location>
</feature>
<evidence type="ECO:0000259" key="1">
    <source>
        <dbReference type="PROSITE" id="PS51186"/>
    </source>
</evidence>
<evidence type="ECO:0000313" key="2">
    <source>
        <dbReference type="EMBL" id="KTC97743.1"/>
    </source>
</evidence>
<name>A0A0W0TQ46_LEGER</name>
<dbReference type="InterPro" id="IPR000182">
    <property type="entry name" value="GNAT_dom"/>
</dbReference>
<dbReference type="EMBL" id="LNYA01000024">
    <property type="protein sequence ID" value="KTC97743.1"/>
    <property type="molecule type" value="Genomic_DNA"/>
</dbReference>